<feature type="transmembrane region" description="Helical" evidence="6">
    <location>
        <begin position="12"/>
        <end position="34"/>
    </location>
</feature>
<feature type="domain" description="Major facilitator superfamily (MFS) profile" evidence="7">
    <location>
        <begin position="1"/>
        <end position="409"/>
    </location>
</feature>
<evidence type="ECO:0000256" key="3">
    <source>
        <dbReference type="ARBA" id="ARBA00022692"/>
    </source>
</evidence>
<feature type="transmembrane region" description="Helical" evidence="6">
    <location>
        <begin position="234"/>
        <end position="254"/>
    </location>
</feature>
<evidence type="ECO:0000313" key="9">
    <source>
        <dbReference type="Proteomes" id="UP001596105"/>
    </source>
</evidence>
<dbReference type="Proteomes" id="UP001596105">
    <property type="component" value="Unassembled WGS sequence"/>
</dbReference>
<dbReference type="SUPFAM" id="SSF103473">
    <property type="entry name" value="MFS general substrate transporter"/>
    <property type="match status" value="1"/>
</dbReference>
<feature type="transmembrane region" description="Helical" evidence="6">
    <location>
        <begin position="73"/>
        <end position="93"/>
    </location>
</feature>
<evidence type="ECO:0000256" key="6">
    <source>
        <dbReference type="SAM" id="Phobius"/>
    </source>
</evidence>
<reference evidence="9" key="1">
    <citation type="journal article" date="2019" name="Int. J. Syst. Evol. Microbiol.">
        <title>The Global Catalogue of Microorganisms (GCM) 10K type strain sequencing project: providing services to taxonomists for standard genome sequencing and annotation.</title>
        <authorList>
            <consortium name="The Broad Institute Genomics Platform"/>
            <consortium name="The Broad Institute Genome Sequencing Center for Infectious Disease"/>
            <person name="Wu L."/>
            <person name="Ma J."/>
        </authorList>
    </citation>
    <scope>NUCLEOTIDE SEQUENCE [LARGE SCALE GENOMIC DNA]</scope>
    <source>
        <strain evidence="9">CCUG 57113</strain>
    </source>
</reference>
<feature type="transmembrane region" description="Helical" evidence="6">
    <location>
        <begin position="296"/>
        <end position="314"/>
    </location>
</feature>
<proteinExistence type="predicted"/>
<accession>A0ABW0LUI1</accession>
<feature type="transmembrane region" description="Helical" evidence="6">
    <location>
        <begin position="385"/>
        <end position="405"/>
    </location>
</feature>
<comment type="subcellular location">
    <subcellularLocation>
        <location evidence="1">Cell membrane</location>
        <topology evidence="1">Multi-pass membrane protein</topology>
    </subcellularLocation>
</comment>
<dbReference type="InterPro" id="IPR001958">
    <property type="entry name" value="Tet-R_TetA/multi-R_MdtG-like"/>
</dbReference>
<keyword evidence="3 6" id="KW-0812">Transmembrane</keyword>
<dbReference type="RefSeq" id="WP_209749882.1">
    <property type="nucleotide sequence ID" value="NZ_JBHSMH010000038.1"/>
</dbReference>
<dbReference type="EMBL" id="JBHSMH010000038">
    <property type="protein sequence ID" value="MFC5469529.1"/>
    <property type="molecule type" value="Genomic_DNA"/>
</dbReference>
<feature type="transmembrane region" description="Helical" evidence="6">
    <location>
        <begin position="46"/>
        <end position="66"/>
    </location>
</feature>
<dbReference type="PANTHER" id="PTHR23519:SF1">
    <property type="entry name" value="AUTOPHAGY-RELATED PROTEIN 22"/>
    <property type="match status" value="1"/>
</dbReference>
<evidence type="ECO:0000259" key="7">
    <source>
        <dbReference type="PROSITE" id="PS50850"/>
    </source>
</evidence>
<name>A0ABW0LUI1_9BACL</name>
<feature type="transmembrane region" description="Helical" evidence="6">
    <location>
        <begin position="171"/>
        <end position="192"/>
    </location>
</feature>
<feature type="transmembrane region" description="Helical" evidence="6">
    <location>
        <begin position="354"/>
        <end position="379"/>
    </location>
</feature>
<keyword evidence="9" id="KW-1185">Reference proteome</keyword>
<sequence length="419" mass="45376">MDTAKQIRSWVMYDWANSAFATTIMAAVMPIYFIDVAGGSDGSWSFTQTASAIAIALIAPLLGAIADQSGRKVLLLRVFSIIGALASASLAYVGTGDMWVASVLVVIGMVGFATGNTFYDSILNDITTPEQREKVSARGFAMGYLGGGLLLAVNLGMILGWEELGLPDKTAASQISFVMVGIWWFVFSLPLFRNVKDVPLAKAGGNVIGSLKSGASRLKVTFLQIKQYPELLKFMFACWFFFDGINTIIIMAASYGKTIGIENEDLIQALLITQFVGFPATLLFGRMAEKIGSKKMLYGALVTYLMIVILGYFMTTSLHFLLLACLVGLVQGGSQATARAIFSKIIPQGRITEFNGFLSSTTRLFSFMGPLLFGIVKLFSDSSRLALLAVAMFFLVGIVLLKFVNLTKAEEQAARLIRS</sequence>
<dbReference type="PROSITE" id="PS50850">
    <property type="entry name" value="MFS"/>
    <property type="match status" value="1"/>
</dbReference>
<feature type="transmembrane region" description="Helical" evidence="6">
    <location>
        <begin position="99"/>
        <end position="119"/>
    </location>
</feature>
<keyword evidence="2" id="KW-0813">Transport</keyword>
<comment type="caution">
    <text evidence="8">The sequence shown here is derived from an EMBL/GenBank/DDBJ whole genome shotgun (WGS) entry which is preliminary data.</text>
</comment>
<evidence type="ECO:0000256" key="4">
    <source>
        <dbReference type="ARBA" id="ARBA00022989"/>
    </source>
</evidence>
<protein>
    <submittedName>
        <fullName evidence="8">MFS transporter</fullName>
    </submittedName>
</protein>
<evidence type="ECO:0000256" key="5">
    <source>
        <dbReference type="ARBA" id="ARBA00023136"/>
    </source>
</evidence>
<evidence type="ECO:0000256" key="1">
    <source>
        <dbReference type="ARBA" id="ARBA00004651"/>
    </source>
</evidence>
<dbReference type="PANTHER" id="PTHR23519">
    <property type="entry name" value="AUTOPHAGY-RELATED PROTEIN 22"/>
    <property type="match status" value="1"/>
</dbReference>
<feature type="transmembrane region" description="Helical" evidence="6">
    <location>
        <begin position="266"/>
        <end position="284"/>
    </location>
</feature>
<gene>
    <name evidence="8" type="ORF">ACFPPD_12420</name>
</gene>
<dbReference type="InterPro" id="IPR036259">
    <property type="entry name" value="MFS_trans_sf"/>
</dbReference>
<evidence type="ECO:0000313" key="8">
    <source>
        <dbReference type="EMBL" id="MFC5469529.1"/>
    </source>
</evidence>
<organism evidence="8 9">
    <name type="scientific">Cohnella suwonensis</name>
    <dbReference type="NCBI Taxonomy" id="696072"/>
    <lineage>
        <taxon>Bacteria</taxon>
        <taxon>Bacillati</taxon>
        <taxon>Bacillota</taxon>
        <taxon>Bacilli</taxon>
        <taxon>Bacillales</taxon>
        <taxon>Paenibacillaceae</taxon>
        <taxon>Cohnella</taxon>
    </lineage>
</organism>
<dbReference type="InterPro" id="IPR020846">
    <property type="entry name" value="MFS_dom"/>
</dbReference>
<dbReference type="Gene3D" id="1.20.1250.20">
    <property type="entry name" value="MFS general substrate transporter like domains"/>
    <property type="match status" value="1"/>
</dbReference>
<dbReference type="InterPro" id="IPR024671">
    <property type="entry name" value="Atg22-like"/>
</dbReference>
<keyword evidence="5 6" id="KW-0472">Membrane</keyword>
<dbReference type="PRINTS" id="PR01035">
    <property type="entry name" value="TCRTETA"/>
</dbReference>
<feature type="transmembrane region" description="Helical" evidence="6">
    <location>
        <begin position="320"/>
        <end position="342"/>
    </location>
</feature>
<dbReference type="Pfam" id="PF11700">
    <property type="entry name" value="ATG22"/>
    <property type="match status" value="2"/>
</dbReference>
<dbReference type="InterPro" id="IPR050495">
    <property type="entry name" value="ATG22/LtaA_families"/>
</dbReference>
<feature type="transmembrane region" description="Helical" evidence="6">
    <location>
        <begin position="140"/>
        <end position="159"/>
    </location>
</feature>
<evidence type="ECO:0000256" key="2">
    <source>
        <dbReference type="ARBA" id="ARBA00022448"/>
    </source>
</evidence>
<keyword evidence="4 6" id="KW-1133">Transmembrane helix</keyword>